<evidence type="ECO:0000313" key="6">
    <source>
        <dbReference type="EMBL" id="KAB8075431.1"/>
    </source>
</evidence>
<evidence type="ECO:0000256" key="1">
    <source>
        <dbReference type="ARBA" id="ARBA00004245"/>
    </source>
</evidence>
<gene>
    <name evidence="6" type="ORF">BDV29DRAFT_171967</name>
</gene>
<dbReference type="GO" id="GO:0005856">
    <property type="term" value="C:cytoskeleton"/>
    <property type="evidence" value="ECO:0007669"/>
    <property type="project" value="UniProtKB-SubCell"/>
</dbReference>
<keyword evidence="7" id="KW-1185">Reference proteome</keyword>
<feature type="compositionally biased region" description="Polar residues" evidence="4">
    <location>
        <begin position="850"/>
        <end position="883"/>
    </location>
</feature>
<feature type="domain" description="GAR" evidence="5">
    <location>
        <begin position="1053"/>
        <end position="1126"/>
    </location>
</feature>
<evidence type="ECO:0000256" key="4">
    <source>
        <dbReference type="SAM" id="MobiDB-lite"/>
    </source>
</evidence>
<feature type="compositionally biased region" description="Polar residues" evidence="4">
    <location>
        <begin position="975"/>
        <end position="987"/>
    </location>
</feature>
<feature type="region of interest" description="Disordered" evidence="4">
    <location>
        <begin position="349"/>
        <end position="472"/>
    </location>
</feature>
<name>A0A5N5X3X5_9EURO</name>
<feature type="compositionally biased region" description="Polar residues" evidence="4">
    <location>
        <begin position="737"/>
        <end position="748"/>
    </location>
</feature>
<feature type="compositionally biased region" description="Polar residues" evidence="4">
    <location>
        <begin position="428"/>
        <end position="442"/>
    </location>
</feature>
<feature type="compositionally biased region" description="Low complexity" evidence="4">
    <location>
        <begin position="1042"/>
        <end position="1060"/>
    </location>
</feature>
<accession>A0A5N5X3X5</accession>
<dbReference type="PROSITE" id="PS51460">
    <property type="entry name" value="GAR"/>
    <property type="match status" value="1"/>
</dbReference>
<feature type="region of interest" description="Disordered" evidence="4">
    <location>
        <begin position="1038"/>
        <end position="1074"/>
    </location>
</feature>
<evidence type="ECO:0000313" key="7">
    <source>
        <dbReference type="Proteomes" id="UP000326565"/>
    </source>
</evidence>
<evidence type="ECO:0000256" key="2">
    <source>
        <dbReference type="ARBA" id="ARBA00022490"/>
    </source>
</evidence>
<sequence length="1332" mass="143848">MATCRTNPIPPPIHLPAASVASHAVSPSPLPNRSTIPSYQSLDPLLANLSPESTLEALTTTDAVPKNEPAHDILSKSISQVSEAERALGIRAAVAAQNLSLWYKEVQTWEWPKRTDAQMGKGFVPPSTTRADTVAPEYLGSLSADVVTQHEQRIEEIRDGMESLGVDELKEHVLNAHIPSRSRPSSSNSNLSGPPSLSYVQLSDFTAVITATILRALPLLSRLNSLLSTWEVRLLVLRQVPGLLWSLRLAQTELNFALNLLKSSTPPGEQDALYSRSNYHAKRAALEVTVLSAGRRMDRMLDALEGREDSLPETWIDELETIESGFGTWVMDAEKRIVENEWRRMTANKMQPKDHQPLQDQPAPVSDESSDTEDFLVHIPEPFPQAARPPLMETIDEEPGSPIEALGTFGTKLDQPHAVSQRIEPVSSHGSDTSSTPDSARATNDDSEASGNPPEADTVIEPIVAPTRSTTDKNKIVRDVSSLSEKVHGKAYLVHVEQPSEESTCTATGEDAPSSDLNVEELVPTASYENIPPRELEAVCGLSNQTNDPFVAQHGGEPAQTEQPSRVKIIPSRASSPEAIIPLTSPDSQAEAGSVVVRKSNRAIDSPDLEETLGLHGSEASMVSTTPKSIDEGPGQLQTTPVEGEAAVLPSVNVEPAPTDVAASMAVNGDSSLSSRSDSPLTERSKPAPSLENDTETASPSPRQPLDSPIKLSKSRPGRLNLEGDAMACGRRISGASACSSDYPSLVSSPDVRGLGTVSSNGTPKLIETPPLFQTDYQHSGSIPTNSDHTLREDRLLRLESQKTPPTSLQHNRALSLPLQRFINERLDLDYEDESSANLAVPTLDKKASNLSLNSSTQGNHQCPQSQSQSNKSRYSAPPNSVGRTIGRHSGPREEGTPLGSDNIYRKQPNAWERNKSASTSLGDLTYNALSPGPPLHSITARVKKQLTTHPSLESIGAYKSTLRTTVETLTGTVNEKSNSRPSTAGSQIKRPKDHLDEKISSILTTIPARIQLMSAEERELDTSSALSSLPLKARERFRSISPQGSPRSGTPTPSLTLTPAVSRRRYSHTPEESSVKLYHLHQGGKTAPTKLFVRSVGENGERVMVRVGGGWADLAEYLREYAAHHGRRHVSDTPRVEVQGLSSRESTPTYTPSGSRLPRSGNGRSTPSRPQSAISNRPSSSLAVRKTRRASNVSDMTDLRAASTIETLNLSSSPMSTVSSRRRFSTSSNTSFGAASTMSDARYGAIPLGLAGPKPRSRYAPMSAESEAWVEDVLGQARRSSSLRPFAYGLSPPDQDHIGERLPTLPKSRSISDIGKAGSSKRVVLRGLGKR</sequence>
<dbReference type="OrthoDB" id="5409589at2759"/>
<keyword evidence="2" id="KW-0963">Cytoplasm</keyword>
<feature type="region of interest" description="Disordered" evidence="4">
    <location>
        <begin position="545"/>
        <end position="722"/>
    </location>
</feature>
<feature type="region of interest" description="Disordered" evidence="4">
    <location>
        <begin position="850"/>
        <end position="905"/>
    </location>
</feature>
<feature type="region of interest" description="Disordered" evidence="4">
    <location>
        <begin position="1127"/>
        <end position="1199"/>
    </location>
</feature>
<feature type="region of interest" description="Disordered" evidence="4">
    <location>
        <begin position="1212"/>
        <end position="1236"/>
    </location>
</feature>
<feature type="compositionally biased region" description="Polar residues" evidence="4">
    <location>
        <begin position="1141"/>
        <end position="1155"/>
    </location>
</feature>
<dbReference type="EMBL" id="ML732194">
    <property type="protein sequence ID" value="KAB8075431.1"/>
    <property type="molecule type" value="Genomic_DNA"/>
</dbReference>
<dbReference type="Proteomes" id="UP000326565">
    <property type="component" value="Unassembled WGS sequence"/>
</dbReference>
<dbReference type="GO" id="GO:0008017">
    <property type="term" value="F:microtubule binding"/>
    <property type="evidence" value="ECO:0007669"/>
    <property type="project" value="InterPro"/>
</dbReference>
<dbReference type="SUPFAM" id="SSF143575">
    <property type="entry name" value="GAS2 domain-like"/>
    <property type="match status" value="1"/>
</dbReference>
<protein>
    <recommendedName>
        <fullName evidence="5">GAR domain-containing protein</fullName>
    </recommendedName>
</protein>
<feature type="region of interest" description="Disordered" evidence="4">
    <location>
        <begin position="737"/>
        <end position="765"/>
    </location>
</feature>
<dbReference type="InterPro" id="IPR003108">
    <property type="entry name" value="GAR_dom"/>
</dbReference>
<dbReference type="Gene3D" id="3.30.920.20">
    <property type="entry name" value="Gas2-like domain"/>
    <property type="match status" value="1"/>
</dbReference>
<comment type="subcellular location">
    <subcellularLocation>
        <location evidence="1">Cytoplasm</location>
        <location evidence="1">Cytoskeleton</location>
    </subcellularLocation>
</comment>
<dbReference type="InterPro" id="IPR036534">
    <property type="entry name" value="GAR_dom_sf"/>
</dbReference>
<feature type="compositionally biased region" description="Polar residues" evidence="4">
    <location>
        <begin position="1163"/>
        <end position="1183"/>
    </location>
</feature>
<evidence type="ECO:0000256" key="3">
    <source>
        <dbReference type="ARBA" id="ARBA00023212"/>
    </source>
</evidence>
<keyword evidence="3" id="KW-0206">Cytoskeleton</keyword>
<evidence type="ECO:0000259" key="5">
    <source>
        <dbReference type="PROSITE" id="PS51460"/>
    </source>
</evidence>
<feature type="compositionally biased region" description="Low complexity" evidence="4">
    <location>
        <begin position="1212"/>
        <end position="1232"/>
    </location>
</feature>
<feature type="region of interest" description="Disordered" evidence="4">
    <location>
        <begin position="971"/>
        <end position="997"/>
    </location>
</feature>
<feature type="region of interest" description="Disordered" evidence="4">
    <location>
        <begin position="1286"/>
        <end position="1319"/>
    </location>
</feature>
<feature type="compositionally biased region" description="Basic and acidic residues" evidence="4">
    <location>
        <begin position="1127"/>
        <end position="1136"/>
    </location>
</feature>
<dbReference type="Pfam" id="PF02187">
    <property type="entry name" value="GAS2"/>
    <property type="match status" value="1"/>
</dbReference>
<proteinExistence type="predicted"/>
<feature type="compositionally biased region" description="Low complexity" evidence="4">
    <location>
        <begin position="670"/>
        <end position="679"/>
    </location>
</feature>
<reference evidence="6 7" key="1">
    <citation type="submission" date="2019-04" db="EMBL/GenBank/DDBJ databases">
        <title>Friends and foes A comparative genomics study of 23 Aspergillus species from section Flavi.</title>
        <authorList>
            <consortium name="DOE Joint Genome Institute"/>
            <person name="Kjaerbolling I."/>
            <person name="Vesth T."/>
            <person name="Frisvad J.C."/>
            <person name="Nybo J.L."/>
            <person name="Theobald S."/>
            <person name="Kildgaard S."/>
            <person name="Isbrandt T."/>
            <person name="Kuo A."/>
            <person name="Sato A."/>
            <person name="Lyhne E.K."/>
            <person name="Kogle M.E."/>
            <person name="Wiebenga A."/>
            <person name="Kun R.S."/>
            <person name="Lubbers R.J."/>
            <person name="Makela M.R."/>
            <person name="Barry K."/>
            <person name="Chovatia M."/>
            <person name="Clum A."/>
            <person name="Daum C."/>
            <person name="Haridas S."/>
            <person name="He G."/>
            <person name="LaButti K."/>
            <person name="Lipzen A."/>
            <person name="Mondo S."/>
            <person name="Riley R."/>
            <person name="Salamov A."/>
            <person name="Simmons B.A."/>
            <person name="Magnuson J.K."/>
            <person name="Henrissat B."/>
            <person name="Mortensen U.H."/>
            <person name="Larsen T.O."/>
            <person name="Devries R.P."/>
            <person name="Grigoriev I.V."/>
            <person name="Machida M."/>
            <person name="Baker S.E."/>
            <person name="Andersen M.R."/>
        </authorList>
    </citation>
    <scope>NUCLEOTIDE SEQUENCE [LARGE SCALE GENOMIC DNA]</scope>
    <source>
        <strain evidence="6 7">CBS 151.66</strain>
    </source>
</reference>
<organism evidence="6 7">
    <name type="scientific">Aspergillus leporis</name>
    <dbReference type="NCBI Taxonomy" id="41062"/>
    <lineage>
        <taxon>Eukaryota</taxon>
        <taxon>Fungi</taxon>
        <taxon>Dikarya</taxon>
        <taxon>Ascomycota</taxon>
        <taxon>Pezizomycotina</taxon>
        <taxon>Eurotiomycetes</taxon>
        <taxon>Eurotiomycetidae</taxon>
        <taxon>Eurotiales</taxon>
        <taxon>Aspergillaceae</taxon>
        <taxon>Aspergillus</taxon>
        <taxon>Aspergillus subgen. Circumdati</taxon>
    </lineage>
</organism>